<dbReference type="PANTHER" id="PTHR33336:SF15">
    <property type="entry name" value="ABM DOMAIN-CONTAINING PROTEIN"/>
    <property type="match status" value="1"/>
</dbReference>
<dbReference type="Pfam" id="PF03992">
    <property type="entry name" value="ABM"/>
    <property type="match status" value="1"/>
</dbReference>
<protein>
    <submittedName>
        <fullName evidence="2">Antibiotic biosynthesis monooxygenase</fullName>
    </submittedName>
</protein>
<dbReference type="PROSITE" id="PS51725">
    <property type="entry name" value="ABM"/>
    <property type="match status" value="1"/>
</dbReference>
<keyword evidence="2" id="KW-0560">Oxidoreductase</keyword>
<dbReference type="InterPro" id="IPR007138">
    <property type="entry name" value="ABM_dom"/>
</dbReference>
<evidence type="ECO:0000259" key="1">
    <source>
        <dbReference type="PROSITE" id="PS51725"/>
    </source>
</evidence>
<organism evidence="2 3">
    <name type="scientific">Shewanella surugensis</name>
    <dbReference type="NCBI Taxonomy" id="212020"/>
    <lineage>
        <taxon>Bacteria</taxon>
        <taxon>Pseudomonadati</taxon>
        <taxon>Pseudomonadota</taxon>
        <taxon>Gammaproteobacteria</taxon>
        <taxon>Alteromonadales</taxon>
        <taxon>Shewanellaceae</taxon>
        <taxon>Shewanella</taxon>
    </lineage>
</organism>
<dbReference type="SUPFAM" id="SSF54909">
    <property type="entry name" value="Dimeric alpha+beta barrel"/>
    <property type="match status" value="1"/>
</dbReference>
<feature type="domain" description="ABM" evidence="1">
    <location>
        <begin position="2"/>
        <end position="90"/>
    </location>
</feature>
<evidence type="ECO:0000313" key="2">
    <source>
        <dbReference type="EMBL" id="MCL1125690.1"/>
    </source>
</evidence>
<keyword evidence="3" id="KW-1185">Reference proteome</keyword>
<dbReference type="Gene3D" id="3.30.70.100">
    <property type="match status" value="1"/>
</dbReference>
<gene>
    <name evidence="2" type="ORF">L2764_14705</name>
</gene>
<sequence length="98" mass="11443">MIVIRIRLKVDEANQEELLSYFNAEVQRNKTLEGCITYTLYQDVSECNDFILYEEWESIDTFNRYKNSVAFSKMMTRLKPLLAGVPDSVYYDADIVGP</sequence>
<dbReference type="RefSeq" id="WP_248941001.1">
    <property type="nucleotide sequence ID" value="NZ_JAKIKS010000057.1"/>
</dbReference>
<dbReference type="GO" id="GO:0004497">
    <property type="term" value="F:monooxygenase activity"/>
    <property type="evidence" value="ECO:0007669"/>
    <property type="project" value="UniProtKB-KW"/>
</dbReference>
<accession>A0ABT0LDE2</accession>
<dbReference type="EMBL" id="JAKIKS010000057">
    <property type="protein sequence ID" value="MCL1125690.1"/>
    <property type="molecule type" value="Genomic_DNA"/>
</dbReference>
<evidence type="ECO:0000313" key="3">
    <source>
        <dbReference type="Proteomes" id="UP001203423"/>
    </source>
</evidence>
<dbReference type="PANTHER" id="PTHR33336">
    <property type="entry name" value="QUINOL MONOOXYGENASE YGIN-RELATED"/>
    <property type="match status" value="1"/>
</dbReference>
<reference evidence="2 3" key="1">
    <citation type="submission" date="2022-01" db="EMBL/GenBank/DDBJ databases">
        <title>Whole genome-based taxonomy of the Shewanellaceae.</title>
        <authorList>
            <person name="Martin-Rodriguez A.J."/>
        </authorList>
    </citation>
    <scope>NUCLEOTIDE SEQUENCE [LARGE SCALE GENOMIC DNA]</scope>
    <source>
        <strain evidence="2 3">DSM 17177</strain>
    </source>
</reference>
<name>A0ABT0LDE2_9GAMM</name>
<proteinExistence type="predicted"/>
<keyword evidence="2" id="KW-0503">Monooxygenase</keyword>
<dbReference type="InterPro" id="IPR011008">
    <property type="entry name" value="Dimeric_a/b-barrel"/>
</dbReference>
<dbReference type="InterPro" id="IPR050744">
    <property type="entry name" value="AI-2_Isomerase_LsrG"/>
</dbReference>
<dbReference type="Proteomes" id="UP001203423">
    <property type="component" value="Unassembled WGS sequence"/>
</dbReference>
<comment type="caution">
    <text evidence="2">The sequence shown here is derived from an EMBL/GenBank/DDBJ whole genome shotgun (WGS) entry which is preliminary data.</text>
</comment>